<dbReference type="RefSeq" id="WP_199019804.1">
    <property type="nucleotide sequence ID" value="NZ_JAELUP010000065.1"/>
</dbReference>
<keyword evidence="2" id="KW-1185">Reference proteome</keyword>
<evidence type="ECO:0000313" key="1">
    <source>
        <dbReference type="EMBL" id="MBJ6362280.1"/>
    </source>
</evidence>
<protein>
    <submittedName>
        <fullName evidence="1">Uncharacterized protein</fullName>
    </submittedName>
</protein>
<comment type="caution">
    <text evidence="1">The sequence shown here is derived from an EMBL/GenBank/DDBJ whole genome shotgun (WGS) entry which is preliminary data.</text>
</comment>
<proteinExistence type="predicted"/>
<organism evidence="1 2">
    <name type="scientific">Paenibacillus roseus</name>
    <dbReference type="NCBI Taxonomy" id="2798579"/>
    <lineage>
        <taxon>Bacteria</taxon>
        <taxon>Bacillati</taxon>
        <taxon>Bacillota</taxon>
        <taxon>Bacilli</taxon>
        <taxon>Bacillales</taxon>
        <taxon>Paenibacillaceae</taxon>
        <taxon>Paenibacillus</taxon>
    </lineage>
</organism>
<accession>A0A934J3R6</accession>
<name>A0A934J3R6_9BACL</name>
<reference evidence="1" key="1">
    <citation type="submission" date="2020-12" db="EMBL/GenBank/DDBJ databases">
        <authorList>
            <person name="Huq M.A."/>
        </authorList>
    </citation>
    <scope>NUCLEOTIDE SEQUENCE</scope>
    <source>
        <strain evidence="1">MAHUQ-46</strain>
    </source>
</reference>
<evidence type="ECO:0000313" key="2">
    <source>
        <dbReference type="Proteomes" id="UP000640274"/>
    </source>
</evidence>
<dbReference type="Proteomes" id="UP000640274">
    <property type="component" value="Unassembled WGS sequence"/>
</dbReference>
<dbReference type="AlphaFoldDB" id="A0A934J3R6"/>
<dbReference type="EMBL" id="JAELUP010000065">
    <property type="protein sequence ID" value="MBJ6362280.1"/>
    <property type="molecule type" value="Genomic_DNA"/>
</dbReference>
<gene>
    <name evidence="1" type="ORF">JFN88_13470</name>
</gene>
<sequence>MDNEYLPAKLPDSLLEELQKFEAHCRDITGEDIVVIAYQQREEQES</sequence>